<dbReference type="OrthoDB" id="4948898at2759"/>
<evidence type="ECO:0000259" key="1">
    <source>
        <dbReference type="SMART" id="SM00791"/>
    </source>
</evidence>
<dbReference type="InterPro" id="IPR053237">
    <property type="entry name" value="Natterin_C"/>
</dbReference>
<dbReference type="EMBL" id="JAKUCV010006902">
    <property type="protein sequence ID" value="KAJ4825458.1"/>
    <property type="molecule type" value="Genomic_DNA"/>
</dbReference>
<name>A0A9Q0F5P5_9ROSI</name>
<dbReference type="InterPro" id="IPR008998">
    <property type="entry name" value="Agglutinin"/>
</dbReference>
<evidence type="ECO:0000313" key="3">
    <source>
        <dbReference type="Proteomes" id="UP001141552"/>
    </source>
</evidence>
<sequence length="477" mass="53783">MSATQTRREQKLQLPDFLALQSKYNNRYLRYVHEAANRSGDGDDQQGGDWRLHQHLWEKTMTGSGNAASPLPAGASLSFPALEDAVNPGYMFTVIPVDSASTFVLPRYVAFKDSDGRYLAPHTDVNGRTYLQFVSTSISDEKVWNEVYYGGKDSIRIRSMYVNKFWKSITPKQSKGKGKWILADVDPGEIAGDNSDIVFKPERIKDKTIALFNTGRKLYCQIISKDKGHDYLAAAASSYLDDRSKGTHLQVEECVKSRQVYDVYYHLDKARIYNEDVVTLASQSTRNDVGETLKLGCKFTVKISSTRSWKTRDSFKIGGKVMLRAGIPVIKGSVEINGEFSRAYEWGEAELSSYDYQSSFETTVEKDNEVCVTATATLASCDIPYSYTQHDILPDGTECITRKDDGICTATNHYDFKFNPKKAKILILPPPQNRSRIRVPELPKRVVCFTPIQKYFPIHTNVSKTGLSPVLRPLSFR</sequence>
<dbReference type="SMART" id="SM00791">
    <property type="entry name" value="Agglutinin"/>
    <property type="match status" value="1"/>
</dbReference>
<organism evidence="2 3">
    <name type="scientific">Turnera subulata</name>
    <dbReference type="NCBI Taxonomy" id="218843"/>
    <lineage>
        <taxon>Eukaryota</taxon>
        <taxon>Viridiplantae</taxon>
        <taxon>Streptophyta</taxon>
        <taxon>Embryophyta</taxon>
        <taxon>Tracheophyta</taxon>
        <taxon>Spermatophyta</taxon>
        <taxon>Magnoliopsida</taxon>
        <taxon>eudicotyledons</taxon>
        <taxon>Gunneridae</taxon>
        <taxon>Pentapetalae</taxon>
        <taxon>rosids</taxon>
        <taxon>fabids</taxon>
        <taxon>Malpighiales</taxon>
        <taxon>Passifloraceae</taxon>
        <taxon>Turnera</taxon>
    </lineage>
</organism>
<dbReference type="InterPro" id="IPR036242">
    <property type="entry name" value="Agglutinin_dom_sf"/>
</dbReference>
<proteinExistence type="predicted"/>
<reference evidence="2" key="2">
    <citation type="journal article" date="2023" name="Plants (Basel)">
        <title>Annotation of the Turnera subulata (Passifloraceae) Draft Genome Reveals the S-Locus Evolved after the Divergence of Turneroideae from Passifloroideae in a Stepwise Manner.</title>
        <authorList>
            <person name="Henning P.M."/>
            <person name="Roalson E.H."/>
            <person name="Mir W."/>
            <person name="McCubbin A.G."/>
            <person name="Shore J.S."/>
        </authorList>
    </citation>
    <scope>NUCLEOTIDE SEQUENCE</scope>
    <source>
        <strain evidence="2">F60SS</strain>
    </source>
</reference>
<dbReference type="PANTHER" id="PTHR39244">
    <property type="entry name" value="NATTERIN-4"/>
    <property type="match status" value="1"/>
</dbReference>
<dbReference type="CDD" id="cd20216">
    <property type="entry name" value="PFM_HFR-2-like"/>
    <property type="match status" value="1"/>
</dbReference>
<dbReference type="SUPFAM" id="SSF50382">
    <property type="entry name" value="Agglutinin"/>
    <property type="match status" value="1"/>
</dbReference>
<dbReference type="Gene3D" id="2.80.10.50">
    <property type="match status" value="1"/>
</dbReference>
<protein>
    <recommendedName>
        <fullName evidence="1">Agglutinin domain-containing protein</fullName>
    </recommendedName>
</protein>
<dbReference type="Proteomes" id="UP001141552">
    <property type="component" value="Unassembled WGS sequence"/>
</dbReference>
<dbReference type="Gene3D" id="2.170.15.10">
    <property type="entry name" value="Proaerolysin, chain A, domain 3"/>
    <property type="match status" value="1"/>
</dbReference>
<dbReference type="AlphaFoldDB" id="A0A9Q0F5P5"/>
<dbReference type="Pfam" id="PF07468">
    <property type="entry name" value="Agglutinin"/>
    <property type="match status" value="1"/>
</dbReference>
<comment type="caution">
    <text evidence="2">The sequence shown here is derived from an EMBL/GenBank/DDBJ whole genome shotgun (WGS) entry which is preliminary data.</text>
</comment>
<gene>
    <name evidence="2" type="ORF">Tsubulata_047553</name>
</gene>
<dbReference type="SUPFAM" id="SSF56973">
    <property type="entry name" value="Aerolisin/ETX pore-forming domain"/>
    <property type="match status" value="1"/>
</dbReference>
<reference evidence="2" key="1">
    <citation type="submission" date="2022-02" db="EMBL/GenBank/DDBJ databases">
        <authorList>
            <person name="Henning P.M."/>
            <person name="McCubbin A.G."/>
            <person name="Shore J.S."/>
        </authorList>
    </citation>
    <scope>NUCLEOTIDE SEQUENCE</scope>
    <source>
        <strain evidence="2">F60SS</strain>
        <tissue evidence="2">Leaves</tissue>
    </source>
</reference>
<evidence type="ECO:0000313" key="2">
    <source>
        <dbReference type="EMBL" id="KAJ4825458.1"/>
    </source>
</evidence>
<keyword evidence="3" id="KW-1185">Reference proteome</keyword>
<dbReference type="PANTHER" id="PTHR39244:SF5">
    <property type="entry name" value="NATTERIN-3-LIKE"/>
    <property type="match status" value="1"/>
</dbReference>
<feature type="domain" description="Agglutinin" evidence="1">
    <location>
        <begin position="103"/>
        <end position="253"/>
    </location>
</feature>
<accession>A0A9Q0F5P5</accession>